<dbReference type="Proteomes" id="UP000215413">
    <property type="component" value="Unassembled WGS sequence"/>
</dbReference>
<dbReference type="AlphaFoldDB" id="A0A233V7V4"/>
<keyword evidence="1" id="KW-0472">Membrane</keyword>
<name>A0A233V7V4_FINMA</name>
<sequence length="328" mass="34336">MLDFFVDNKIALDEIAYILCGIICIMTGIRARFNKEAKIGTMLFWILLGLLFAGGGFLVRNVESGGIIVGIILLFLGILSIANQIKPSEFKELTEEERMKNAEKVGGKIFIPALVMGISAMLLSQMKSFKIPLKNTDGIFSLSAAQVLTISSILALIIAIIIAKPKAKETAEDTTKMLMQVGSSSLLPQLLGGLGVIFASAGVGKLIGSLATGIVGDAGVFAAAIAYIVGMVVFTMIMGNAFAAFTVITLGIGVPLLMAKGANPAVVSSLGMTAGYCGTLITPMAANFNIVPAAILEMKDKNGVIKAQLPVALALVVVHVVLLMILAF</sequence>
<evidence type="ECO:0008006" key="4">
    <source>
        <dbReference type="Google" id="ProtNLM"/>
    </source>
</evidence>
<feature type="transmembrane region" description="Helical" evidence="1">
    <location>
        <begin position="184"/>
        <end position="204"/>
    </location>
</feature>
<comment type="caution">
    <text evidence="2">The sequence shown here is derived from an EMBL/GenBank/DDBJ whole genome shotgun (WGS) entry which is preliminary data.</text>
</comment>
<feature type="transmembrane region" description="Helical" evidence="1">
    <location>
        <begin position="307"/>
        <end position="327"/>
    </location>
</feature>
<evidence type="ECO:0000313" key="2">
    <source>
        <dbReference type="EMBL" id="OXZ28465.1"/>
    </source>
</evidence>
<feature type="transmembrane region" description="Helical" evidence="1">
    <location>
        <begin position="15"/>
        <end position="33"/>
    </location>
</feature>
<dbReference type="RefSeq" id="WP_094205316.1">
    <property type="nucleotide sequence ID" value="NZ_NDYC01000010.1"/>
</dbReference>
<keyword evidence="1" id="KW-0812">Transmembrane</keyword>
<dbReference type="EMBL" id="NDYC01000010">
    <property type="protein sequence ID" value="OXZ28465.1"/>
    <property type="molecule type" value="Genomic_DNA"/>
</dbReference>
<feature type="transmembrane region" description="Helical" evidence="1">
    <location>
        <begin position="241"/>
        <end position="259"/>
    </location>
</feature>
<reference evidence="3" key="1">
    <citation type="submission" date="2017-04" db="EMBL/GenBank/DDBJ databases">
        <title>Finegoldia magna isolated from orthopedic joint implant-associated infections.</title>
        <authorList>
            <person name="Bjorklund S."/>
            <person name="Bruggemann H."/>
            <person name="Jensen A."/>
            <person name="Hellmark B."/>
            <person name="Soderquist B."/>
        </authorList>
    </citation>
    <scope>NUCLEOTIDE SEQUENCE [LARGE SCALE GENOMIC DNA]</scope>
    <source>
        <strain evidence="3">CCUG 54800</strain>
    </source>
</reference>
<feature type="transmembrane region" description="Helical" evidence="1">
    <location>
        <begin position="105"/>
        <end position="126"/>
    </location>
</feature>
<feature type="transmembrane region" description="Helical" evidence="1">
    <location>
        <begin position="40"/>
        <end position="59"/>
    </location>
</feature>
<evidence type="ECO:0000256" key="1">
    <source>
        <dbReference type="SAM" id="Phobius"/>
    </source>
</evidence>
<dbReference type="Pfam" id="PF06166">
    <property type="entry name" value="DUF979"/>
    <property type="match status" value="1"/>
</dbReference>
<feature type="transmembrane region" description="Helical" evidence="1">
    <location>
        <begin position="210"/>
        <end position="234"/>
    </location>
</feature>
<evidence type="ECO:0000313" key="3">
    <source>
        <dbReference type="Proteomes" id="UP000215413"/>
    </source>
</evidence>
<dbReference type="InterPro" id="IPR009323">
    <property type="entry name" value="DUF979"/>
</dbReference>
<feature type="transmembrane region" description="Helical" evidence="1">
    <location>
        <begin position="65"/>
        <end position="85"/>
    </location>
</feature>
<keyword evidence="1" id="KW-1133">Transmembrane helix</keyword>
<accession>A0A233V7V4</accession>
<gene>
    <name evidence="2" type="ORF">B9N49_02080</name>
</gene>
<feature type="transmembrane region" description="Helical" evidence="1">
    <location>
        <begin position="265"/>
        <end position="286"/>
    </location>
</feature>
<proteinExistence type="predicted"/>
<feature type="transmembrane region" description="Helical" evidence="1">
    <location>
        <begin position="138"/>
        <end position="163"/>
    </location>
</feature>
<protein>
    <recommendedName>
        <fullName evidence="4">DUF979 domain-containing protein</fullName>
    </recommendedName>
</protein>
<organism evidence="2 3">
    <name type="scientific">Finegoldia magna</name>
    <name type="common">Peptostreptococcus magnus</name>
    <dbReference type="NCBI Taxonomy" id="1260"/>
    <lineage>
        <taxon>Bacteria</taxon>
        <taxon>Bacillati</taxon>
        <taxon>Bacillota</taxon>
        <taxon>Tissierellia</taxon>
        <taxon>Tissierellales</taxon>
        <taxon>Peptoniphilaceae</taxon>
        <taxon>Finegoldia</taxon>
    </lineage>
</organism>